<dbReference type="GO" id="GO:0003677">
    <property type="term" value="F:DNA binding"/>
    <property type="evidence" value="ECO:0007669"/>
    <property type="project" value="InterPro"/>
</dbReference>
<dbReference type="OrthoDB" id="122388at2"/>
<dbReference type="Pfam" id="PF08241">
    <property type="entry name" value="Methyltransf_11"/>
    <property type="match status" value="1"/>
</dbReference>
<reference evidence="2 3" key="1">
    <citation type="submission" date="2018-08" db="EMBL/GenBank/DDBJ databases">
        <title>A genome reference for cultivated species of the human gut microbiota.</title>
        <authorList>
            <person name="Zou Y."/>
            <person name="Xue W."/>
            <person name="Luo G."/>
        </authorList>
    </citation>
    <scope>NUCLEOTIDE SEQUENCE [LARGE SCALE GENOMIC DNA]</scope>
    <source>
        <strain evidence="2 3">OF01-2LB</strain>
    </source>
</reference>
<dbReference type="InterPro" id="IPR009061">
    <property type="entry name" value="DNA-bd_dom_put_sf"/>
</dbReference>
<protein>
    <submittedName>
        <fullName evidence="2">Methyltransferase domain-containing protein</fullName>
    </submittedName>
</protein>
<evidence type="ECO:0000259" key="1">
    <source>
        <dbReference type="PROSITE" id="PS50937"/>
    </source>
</evidence>
<dbReference type="PANTHER" id="PTHR42912:SF93">
    <property type="entry name" value="N6-ADENOSINE-METHYLTRANSFERASE TMT1A"/>
    <property type="match status" value="1"/>
</dbReference>
<feature type="domain" description="HTH merR-type" evidence="1">
    <location>
        <begin position="1"/>
        <end position="69"/>
    </location>
</feature>
<dbReference type="GO" id="GO:0006355">
    <property type="term" value="P:regulation of DNA-templated transcription"/>
    <property type="evidence" value="ECO:0007669"/>
    <property type="project" value="InterPro"/>
</dbReference>
<dbReference type="Proteomes" id="UP000260025">
    <property type="component" value="Unassembled WGS sequence"/>
</dbReference>
<dbReference type="Gene3D" id="1.10.1660.10">
    <property type="match status" value="1"/>
</dbReference>
<dbReference type="CDD" id="cd01106">
    <property type="entry name" value="HTH_TipAL-Mta"/>
    <property type="match status" value="1"/>
</dbReference>
<organism evidence="2 3">
    <name type="scientific">Clostridium innocuum</name>
    <dbReference type="NCBI Taxonomy" id="1522"/>
    <lineage>
        <taxon>Bacteria</taxon>
        <taxon>Bacillati</taxon>
        <taxon>Bacillota</taxon>
        <taxon>Clostridia</taxon>
        <taxon>Eubacteriales</taxon>
        <taxon>Clostridiaceae</taxon>
        <taxon>Clostridium</taxon>
    </lineage>
</organism>
<dbReference type="CDD" id="cd02440">
    <property type="entry name" value="AdoMet_MTases"/>
    <property type="match status" value="1"/>
</dbReference>
<dbReference type="RefSeq" id="WP_117444546.1">
    <property type="nucleotide sequence ID" value="NZ_JAJFEN010000035.1"/>
</dbReference>
<keyword evidence="2" id="KW-0489">Methyltransferase</keyword>
<dbReference type="Pfam" id="PF13411">
    <property type="entry name" value="MerR_1"/>
    <property type="match status" value="1"/>
</dbReference>
<evidence type="ECO:0000313" key="2">
    <source>
        <dbReference type="EMBL" id="RGC11207.1"/>
    </source>
</evidence>
<dbReference type="SUPFAM" id="SSF53335">
    <property type="entry name" value="S-adenosyl-L-methionine-dependent methyltransferases"/>
    <property type="match status" value="1"/>
</dbReference>
<dbReference type="GO" id="GO:0008757">
    <property type="term" value="F:S-adenosylmethionine-dependent methyltransferase activity"/>
    <property type="evidence" value="ECO:0007669"/>
    <property type="project" value="InterPro"/>
</dbReference>
<dbReference type="PANTHER" id="PTHR42912">
    <property type="entry name" value="METHYLTRANSFERASE"/>
    <property type="match status" value="1"/>
</dbReference>
<dbReference type="AlphaFoldDB" id="A0A3E2VLP2"/>
<dbReference type="InterPro" id="IPR013216">
    <property type="entry name" value="Methyltransf_11"/>
</dbReference>
<sequence length="342" mass="40100">MYKIKELAELYGIHTNALRFYEKKGLLPSRRLENGYRIYGEEERALLQRILLYRAMNFSIADIKELLSREQGNAQELYFQQLQLLNRHLHELSAIREHILHELNDMLSNTYEEQQDQEEMQKLLQELHKNREWKDRWDFDSFARVYDEVVHTPAAQGLPFYEAYDCVLDETAMHAQKHGGRLLDIGCGTGNLSARLAYAGLSVVGVDQSLEMLVQAKKKLPKVLFHQGTFLSLPFEQASFDTITASYAFHHCDAQERPLAVREMKRVLRRQGRIVLADLMFEHALERREYEQHCTMQQKAELEDEFFTTVEELTQIFSQEGFICSKYKVSDIIWIFVADLPE</sequence>
<dbReference type="SUPFAM" id="SSF46955">
    <property type="entry name" value="Putative DNA-binding domain"/>
    <property type="match status" value="1"/>
</dbReference>
<evidence type="ECO:0000313" key="3">
    <source>
        <dbReference type="Proteomes" id="UP000260025"/>
    </source>
</evidence>
<dbReference type="EMBL" id="QVEV01000040">
    <property type="protein sequence ID" value="RGC11207.1"/>
    <property type="molecule type" value="Genomic_DNA"/>
</dbReference>
<dbReference type="InterPro" id="IPR000551">
    <property type="entry name" value="MerR-type_HTH_dom"/>
</dbReference>
<dbReference type="PROSITE" id="PS50937">
    <property type="entry name" value="HTH_MERR_2"/>
    <property type="match status" value="1"/>
</dbReference>
<accession>A0A3E2VLP2</accession>
<dbReference type="SMART" id="SM00422">
    <property type="entry name" value="HTH_MERR"/>
    <property type="match status" value="1"/>
</dbReference>
<keyword evidence="2" id="KW-0808">Transferase</keyword>
<dbReference type="GO" id="GO:0032259">
    <property type="term" value="P:methylation"/>
    <property type="evidence" value="ECO:0007669"/>
    <property type="project" value="UniProtKB-KW"/>
</dbReference>
<dbReference type="Gene3D" id="3.40.50.150">
    <property type="entry name" value="Vaccinia Virus protein VP39"/>
    <property type="match status" value="1"/>
</dbReference>
<gene>
    <name evidence="2" type="ORF">DXA38_18880</name>
</gene>
<name>A0A3E2VLP2_CLOIN</name>
<proteinExistence type="predicted"/>
<dbReference type="InterPro" id="IPR050508">
    <property type="entry name" value="Methyltransf_Superfamily"/>
</dbReference>
<comment type="caution">
    <text evidence="2">The sequence shown here is derived from an EMBL/GenBank/DDBJ whole genome shotgun (WGS) entry which is preliminary data.</text>
</comment>
<dbReference type="InterPro" id="IPR029063">
    <property type="entry name" value="SAM-dependent_MTases_sf"/>
</dbReference>